<sequence length="111" mass="12397">MRVSVEDSGLISDFSESFFGSVMALSIPFSDLILSNKVLTFTIRSKALCRLSFIHCTSFTLNNMSYHGTKLPPLCERRFLLRGFIEPNRRPFITGTYCVGPSSSRFDASAS</sequence>
<reference evidence="1 2" key="1">
    <citation type="journal article" date="2019" name="Sci. Rep.">
        <title>Orb-weaving spider Araneus ventricosus genome elucidates the spidroin gene catalogue.</title>
        <authorList>
            <person name="Kono N."/>
            <person name="Nakamura H."/>
            <person name="Ohtoshi R."/>
            <person name="Moran D.A.P."/>
            <person name="Shinohara A."/>
            <person name="Yoshida Y."/>
            <person name="Fujiwara M."/>
            <person name="Mori M."/>
            <person name="Tomita M."/>
            <person name="Arakawa K."/>
        </authorList>
    </citation>
    <scope>NUCLEOTIDE SEQUENCE [LARGE SCALE GENOMIC DNA]</scope>
</reference>
<organism evidence="1 2">
    <name type="scientific">Araneus ventricosus</name>
    <name type="common">Orbweaver spider</name>
    <name type="synonym">Epeira ventricosa</name>
    <dbReference type="NCBI Taxonomy" id="182803"/>
    <lineage>
        <taxon>Eukaryota</taxon>
        <taxon>Metazoa</taxon>
        <taxon>Ecdysozoa</taxon>
        <taxon>Arthropoda</taxon>
        <taxon>Chelicerata</taxon>
        <taxon>Arachnida</taxon>
        <taxon>Araneae</taxon>
        <taxon>Araneomorphae</taxon>
        <taxon>Entelegynae</taxon>
        <taxon>Araneoidea</taxon>
        <taxon>Araneidae</taxon>
        <taxon>Araneus</taxon>
    </lineage>
</organism>
<dbReference type="Proteomes" id="UP000499080">
    <property type="component" value="Unassembled WGS sequence"/>
</dbReference>
<proteinExistence type="predicted"/>
<evidence type="ECO:0000313" key="1">
    <source>
        <dbReference type="EMBL" id="GBN46214.1"/>
    </source>
</evidence>
<gene>
    <name evidence="1" type="ORF">AVEN_196742_1</name>
</gene>
<comment type="caution">
    <text evidence="1">The sequence shown here is derived from an EMBL/GenBank/DDBJ whole genome shotgun (WGS) entry which is preliminary data.</text>
</comment>
<keyword evidence="2" id="KW-1185">Reference proteome</keyword>
<dbReference type="EMBL" id="BGPR01010449">
    <property type="protein sequence ID" value="GBN46214.1"/>
    <property type="molecule type" value="Genomic_DNA"/>
</dbReference>
<name>A0A4Y2P4A5_ARAVE</name>
<accession>A0A4Y2P4A5</accession>
<evidence type="ECO:0000313" key="2">
    <source>
        <dbReference type="Proteomes" id="UP000499080"/>
    </source>
</evidence>
<dbReference type="AlphaFoldDB" id="A0A4Y2P4A5"/>
<protein>
    <submittedName>
        <fullName evidence="1">Uncharacterized protein</fullName>
    </submittedName>
</protein>